<dbReference type="InterPro" id="IPR012334">
    <property type="entry name" value="Pectin_lyas_fold"/>
</dbReference>
<feature type="domain" description="Rhamnogalacturonase A/B/Epimerase-like pectate lyase" evidence="1">
    <location>
        <begin position="64"/>
        <end position="115"/>
    </location>
</feature>
<name>A0AAU8MMP1_9GAMM</name>
<dbReference type="Pfam" id="PF12708">
    <property type="entry name" value="Pect-lyase_RHGA_epim"/>
    <property type="match status" value="1"/>
</dbReference>
<dbReference type="AlphaFoldDB" id="A0AAU8MMP1"/>
<dbReference type="PROSITE" id="PS51318">
    <property type="entry name" value="TAT"/>
    <property type="match status" value="1"/>
</dbReference>
<dbReference type="RefSeq" id="WP_363796501.1">
    <property type="nucleotide sequence ID" value="NZ_CP159925.1"/>
</dbReference>
<dbReference type="EMBL" id="CP159925">
    <property type="protein sequence ID" value="XCO73566.1"/>
    <property type="molecule type" value="Genomic_DNA"/>
</dbReference>
<dbReference type="Gene3D" id="2.160.20.10">
    <property type="entry name" value="Single-stranded right-handed beta-helix, Pectin lyase-like"/>
    <property type="match status" value="1"/>
</dbReference>
<proteinExistence type="predicted"/>
<sequence length="424" mass="46416">MSKKIPANDATPTSRSRRQLIGAAGLMAAATAGAGAAAAAAVAPSPRRTTAAAGALALPADGRVNVKDYGAVGNGSTDDTAAIERARDVVFASVNSNGWLTHHLYFPAGVYRVTKADALLPQLGPQLRNYVIEGQGKRSSEILFDAPLVSGDRFNNNLMTAAGRLRQFRVREIGFRSARAGLSWLFAWSAVNDSNQDFAFDDVEWRGPWERIIGLDGPSDSNLNSEWSFNRCHLTNDVVLGDAFLHSGMSPEFAQQDQFLNFWFRDCKFEYKSGTLLRFVKGGYINVYGGSWIHTNTDPQVPSVFFDLPAQSHSNTVKTLVVIGVRFELRSTSSKLLNCGWDAKNGSLTFISCTDAAWAHVSSVGPLAFPVTYRPRNGDMPFVKWQSCQLMGRHESYATVNRDRLLFEQCNTLNATAATFVVQR</sequence>
<keyword evidence="2" id="KW-0378">Hydrolase</keyword>
<dbReference type="InterPro" id="IPR011050">
    <property type="entry name" value="Pectin_lyase_fold/virulence"/>
</dbReference>
<reference evidence="2" key="1">
    <citation type="submission" date="2024-06" db="EMBL/GenBank/DDBJ databases">
        <authorList>
            <person name="Li S."/>
        </authorList>
    </citation>
    <scope>NUCLEOTIDE SEQUENCE</scope>
    <source>
        <strain evidence="2">SR10</strain>
    </source>
</reference>
<dbReference type="SUPFAM" id="SSF51126">
    <property type="entry name" value="Pectin lyase-like"/>
    <property type="match status" value="1"/>
</dbReference>
<accession>A0AAU8MMP1</accession>
<protein>
    <submittedName>
        <fullName evidence="2">Glycosyl hydrolase family 28-related protein</fullName>
    </submittedName>
</protein>
<dbReference type="GO" id="GO:0016787">
    <property type="term" value="F:hydrolase activity"/>
    <property type="evidence" value="ECO:0007669"/>
    <property type="project" value="UniProtKB-KW"/>
</dbReference>
<dbReference type="InterPro" id="IPR006311">
    <property type="entry name" value="TAT_signal"/>
</dbReference>
<organism evidence="2">
    <name type="scientific">Lysobacter firmicutimachus</name>
    <dbReference type="NCBI Taxonomy" id="1792846"/>
    <lineage>
        <taxon>Bacteria</taxon>
        <taxon>Pseudomonadati</taxon>
        <taxon>Pseudomonadota</taxon>
        <taxon>Gammaproteobacteria</taxon>
        <taxon>Lysobacterales</taxon>
        <taxon>Lysobacteraceae</taxon>
        <taxon>Lysobacter</taxon>
    </lineage>
</organism>
<dbReference type="InterPro" id="IPR024535">
    <property type="entry name" value="RHGA/B-epi-like_pectate_lyase"/>
</dbReference>
<gene>
    <name evidence="2" type="ORF">ABU614_14325</name>
</gene>
<evidence type="ECO:0000313" key="2">
    <source>
        <dbReference type="EMBL" id="XCO73566.1"/>
    </source>
</evidence>
<evidence type="ECO:0000259" key="1">
    <source>
        <dbReference type="Pfam" id="PF12708"/>
    </source>
</evidence>